<dbReference type="Proteomes" id="UP001202281">
    <property type="component" value="Unassembled WGS sequence"/>
</dbReference>
<reference evidence="4 5" key="1">
    <citation type="submission" date="2022-04" db="EMBL/GenBank/DDBJ databases">
        <title>Identification of a novel bacterium isolated from mangrove sediments.</title>
        <authorList>
            <person name="Pan X."/>
        </authorList>
    </citation>
    <scope>NUCLEOTIDE SEQUENCE [LARGE SCALE GENOMIC DNA]</scope>
    <source>
        <strain evidence="4 5">B2638</strain>
    </source>
</reference>
<gene>
    <name evidence="4" type="ORF">MTR66_06550</name>
</gene>
<name>A0ABT0BN39_9SPHN</name>
<dbReference type="PANTHER" id="PTHR43436">
    <property type="entry name" value="ARAC-FAMILY TRANSCRIPTIONAL REGULATOR"/>
    <property type="match status" value="1"/>
</dbReference>
<keyword evidence="2" id="KW-0804">Transcription</keyword>
<evidence type="ECO:0000259" key="3">
    <source>
        <dbReference type="PROSITE" id="PS01124"/>
    </source>
</evidence>
<protein>
    <submittedName>
        <fullName evidence="4">AraC family transcriptional regulator</fullName>
    </submittedName>
</protein>
<feature type="domain" description="HTH araC/xylS-type" evidence="3">
    <location>
        <begin position="233"/>
        <end position="330"/>
    </location>
</feature>
<sequence>MNVRAFLSKVSSKAAARIPEPLNLLPDPIARLPARAGMLYFYGMEELLIRMRERVLGHAPGPDGATAVPNLFLAVSFRRTVPAATLNDPMICVVLQGVKEVLIGGHVLRFQPASCFASTIELPAMGSVLEADAEKPYIAVALKLDHDALAALVGDIAPEQKRANVHSGFRTAPATADLLEAIERLLMLLEQPEDISALGAGREREVLYRLLQSGHGDMLRQAIQQGNGFGNIRRSIAWIRQNLDQSLRTEMLASIAGMSVPSFHRHFKAATSMSPLQYQKTLRLQAARRLLVTSTDTTRAAYAVGYESASQFSREYSRLFGLPPSRDAARMQAASNGPVEYVF</sequence>
<evidence type="ECO:0000313" key="5">
    <source>
        <dbReference type="Proteomes" id="UP001202281"/>
    </source>
</evidence>
<keyword evidence="5" id="KW-1185">Reference proteome</keyword>
<comment type="caution">
    <text evidence="4">The sequence shown here is derived from an EMBL/GenBank/DDBJ whole genome shotgun (WGS) entry which is preliminary data.</text>
</comment>
<evidence type="ECO:0000256" key="2">
    <source>
        <dbReference type="ARBA" id="ARBA00023163"/>
    </source>
</evidence>
<dbReference type="SUPFAM" id="SSF46689">
    <property type="entry name" value="Homeodomain-like"/>
    <property type="match status" value="2"/>
</dbReference>
<dbReference type="Gene3D" id="1.10.10.60">
    <property type="entry name" value="Homeodomain-like"/>
    <property type="match status" value="2"/>
</dbReference>
<dbReference type="SMART" id="SM00342">
    <property type="entry name" value="HTH_ARAC"/>
    <property type="match status" value="1"/>
</dbReference>
<evidence type="ECO:0000313" key="4">
    <source>
        <dbReference type="EMBL" id="MCJ2186472.1"/>
    </source>
</evidence>
<dbReference type="InterPro" id="IPR009057">
    <property type="entry name" value="Homeodomain-like_sf"/>
</dbReference>
<dbReference type="Pfam" id="PF06719">
    <property type="entry name" value="AraC_N"/>
    <property type="match status" value="1"/>
</dbReference>
<evidence type="ECO:0000256" key="1">
    <source>
        <dbReference type="ARBA" id="ARBA00023015"/>
    </source>
</evidence>
<dbReference type="RefSeq" id="WP_243918880.1">
    <property type="nucleotide sequence ID" value="NZ_JALHLG010000005.1"/>
</dbReference>
<dbReference type="Pfam" id="PF12833">
    <property type="entry name" value="HTH_18"/>
    <property type="match status" value="1"/>
</dbReference>
<dbReference type="PANTHER" id="PTHR43436:SF1">
    <property type="entry name" value="TRANSCRIPTIONAL REGULATORY PROTEIN"/>
    <property type="match status" value="1"/>
</dbReference>
<organism evidence="4 5">
    <name type="scientific">Novosphingobium beihaiensis</name>
    <dbReference type="NCBI Taxonomy" id="2930389"/>
    <lineage>
        <taxon>Bacteria</taxon>
        <taxon>Pseudomonadati</taxon>
        <taxon>Pseudomonadota</taxon>
        <taxon>Alphaproteobacteria</taxon>
        <taxon>Sphingomonadales</taxon>
        <taxon>Sphingomonadaceae</taxon>
        <taxon>Novosphingobium</taxon>
    </lineage>
</organism>
<dbReference type="InterPro" id="IPR009594">
    <property type="entry name" value="Tscrpt_reg_HTH_AraC_N"/>
</dbReference>
<dbReference type="InterPro" id="IPR018060">
    <property type="entry name" value="HTH_AraC"/>
</dbReference>
<proteinExistence type="predicted"/>
<accession>A0ABT0BN39</accession>
<dbReference type="PROSITE" id="PS01124">
    <property type="entry name" value="HTH_ARAC_FAMILY_2"/>
    <property type="match status" value="1"/>
</dbReference>
<dbReference type="EMBL" id="JALHLG010000005">
    <property type="protein sequence ID" value="MCJ2186472.1"/>
    <property type="molecule type" value="Genomic_DNA"/>
</dbReference>
<keyword evidence="1" id="KW-0805">Transcription regulation</keyword>